<evidence type="ECO:0000256" key="5">
    <source>
        <dbReference type="ARBA" id="ARBA00022827"/>
    </source>
</evidence>
<feature type="domain" description="Acyl-CoA dehydrogenase/oxidase N-terminal" evidence="10">
    <location>
        <begin position="10"/>
        <end position="123"/>
    </location>
</feature>
<keyword evidence="6 7" id="KW-0560">Oxidoreductase</keyword>
<dbReference type="InterPro" id="IPR013786">
    <property type="entry name" value="AcylCoA_DH/ox_N"/>
</dbReference>
<dbReference type="InterPro" id="IPR009075">
    <property type="entry name" value="AcylCo_DH/oxidase_C"/>
</dbReference>
<evidence type="ECO:0000256" key="2">
    <source>
        <dbReference type="ARBA" id="ARBA00009347"/>
    </source>
</evidence>
<dbReference type="Pfam" id="PF02771">
    <property type="entry name" value="Acyl-CoA_dh_N"/>
    <property type="match status" value="1"/>
</dbReference>
<evidence type="ECO:0000256" key="4">
    <source>
        <dbReference type="ARBA" id="ARBA00022630"/>
    </source>
</evidence>
<dbReference type="FunFam" id="2.40.110.10:FF:000002">
    <property type="entry name" value="Acyl-CoA dehydrogenase fadE12"/>
    <property type="match status" value="1"/>
</dbReference>
<dbReference type="InterPro" id="IPR037069">
    <property type="entry name" value="AcylCoA_DH/ox_N_sf"/>
</dbReference>
<dbReference type="STRING" id="996166.SAMN05192554_10779"/>
<dbReference type="GO" id="GO:0003995">
    <property type="term" value="F:acyl-CoA dehydrogenase activity"/>
    <property type="evidence" value="ECO:0007669"/>
    <property type="project" value="TreeGrafter"/>
</dbReference>
<dbReference type="Proteomes" id="UP000199370">
    <property type="component" value="Unassembled WGS sequence"/>
</dbReference>
<keyword evidence="12" id="KW-1185">Reference proteome</keyword>
<comment type="subunit">
    <text evidence="3">Homodimer.</text>
</comment>
<proteinExistence type="inferred from homology"/>
<feature type="domain" description="Acyl-CoA oxidase/dehydrogenase middle" evidence="9">
    <location>
        <begin position="128"/>
        <end position="225"/>
    </location>
</feature>
<dbReference type="Gene3D" id="1.20.140.10">
    <property type="entry name" value="Butyryl-CoA Dehydrogenase, subunit A, domain 3"/>
    <property type="match status" value="1"/>
</dbReference>
<comment type="cofactor">
    <cofactor evidence="1 7">
        <name>FAD</name>
        <dbReference type="ChEBI" id="CHEBI:57692"/>
    </cofactor>
</comment>
<evidence type="ECO:0000313" key="12">
    <source>
        <dbReference type="Proteomes" id="UP000199370"/>
    </source>
</evidence>
<dbReference type="PIRSF" id="PIRSF016578">
    <property type="entry name" value="HsaA"/>
    <property type="match status" value="1"/>
</dbReference>
<evidence type="ECO:0000256" key="3">
    <source>
        <dbReference type="ARBA" id="ARBA00011738"/>
    </source>
</evidence>
<accession>A0A1G9W0S2</accession>
<evidence type="ECO:0000256" key="7">
    <source>
        <dbReference type="RuleBase" id="RU362125"/>
    </source>
</evidence>
<dbReference type="AlphaFoldDB" id="A0A1G9W0S2"/>
<dbReference type="SUPFAM" id="SSF56645">
    <property type="entry name" value="Acyl-CoA dehydrogenase NM domain-like"/>
    <property type="match status" value="1"/>
</dbReference>
<evidence type="ECO:0000259" key="10">
    <source>
        <dbReference type="Pfam" id="PF02771"/>
    </source>
</evidence>
<keyword evidence="5 7" id="KW-0274">FAD</keyword>
<evidence type="ECO:0000259" key="9">
    <source>
        <dbReference type="Pfam" id="PF02770"/>
    </source>
</evidence>
<evidence type="ECO:0000313" key="11">
    <source>
        <dbReference type="EMBL" id="SDM77665.1"/>
    </source>
</evidence>
<dbReference type="SUPFAM" id="SSF47203">
    <property type="entry name" value="Acyl-CoA dehydrogenase C-terminal domain-like"/>
    <property type="match status" value="1"/>
</dbReference>
<dbReference type="Gene3D" id="1.10.540.10">
    <property type="entry name" value="Acyl-CoA dehydrogenase/oxidase, N-terminal domain"/>
    <property type="match status" value="1"/>
</dbReference>
<reference evidence="11 12" key="1">
    <citation type="submission" date="2016-10" db="EMBL/GenBank/DDBJ databases">
        <authorList>
            <person name="de Groot N.N."/>
        </authorList>
    </citation>
    <scope>NUCLEOTIDE SEQUENCE [LARGE SCALE GENOMIC DNA]</scope>
    <source>
        <strain evidence="12">EB21,IBRC-M 10013,KCTC 4048</strain>
    </source>
</reference>
<dbReference type="InterPro" id="IPR009100">
    <property type="entry name" value="AcylCoA_DH/oxidase_NM_dom_sf"/>
</dbReference>
<dbReference type="InterPro" id="IPR006091">
    <property type="entry name" value="Acyl-CoA_Oxase/DH_mid-dom"/>
</dbReference>
<evidence type="ECO:0000259" key="8">
    <source>
        <dbReference type="Pfam" id="PF00441"/>
    </source>
</evidence>
<dbReference type="OrthoDB" id="275197at2157"/>
<dbReference type="Gene3D" id="2.40.110.10">
    <property type="entry name" value="Butyryl-CoA Dehydrogenase, subunit A, domain 2"/>
    <property type="match status" value="1"/>
</dbReference>
<dbReference type="InterPro" id="IPR050741">
    <property type="entry name" value="Acyl-CoA_dehydrogenase"/>
</dbReference>
<keyword evidence="4 7" id="KW-0285">Flavoprotein</keyword>
<dbReference type="InterPro" id="IPR046373">
    <property type="entry name" value="Acyl-CoA_Oxase/DH_mid-dom_sf"/>
</dbReference>
<dbReference type="EMBL" id="FNIA01000007">
    <property type="protein sequence ID" value="SDM77665.1"/>
    <property type="molecule type" value="Genomic_DNA"/>
</dbReference>
<dbReference type="PANTHER" id="PTHR48083">
    <property type="entry name" value="MEDIUM-CHAIN SPECIFIC ACYL-COA DEHYDROGENASE, MITOCHONDRIAL-RELATED"/>
    <property type="match status" value="1"/>
</dbReference>
<feature type="domain" description="Acyl-CoA dehydrogenase/oxidase C-terminal" evidence="8">
    <location>
        <begin position="239"/>
        <end position="387"/>
    </location>
</feature>
<dbReference type="Pfam" id="PF00441">
    <property type="entry name" value="Acyl-CoA_dh_1"/>
    <property type="match status" value="1"/>
</dbReference>
<comment type="similarity">
    <text evidence="2 7">Belongs to the acyl-CoA dehydrogenase family.</text>
</comment>
<gene>
    <name evidence="11" type="ORF">SAMN05192554_10779</name>
</gene>
<evidence type="ECO:0000256" key="1">
    <source>
        <dbReference type="ARBA" id="ARBA00001974"/>
    </source>
</evidence>
<dbReference type="GO" id="GO:0050660">
    <property type="term" value="F:flavin adenine dinucleotide binding"/>
    <property type="evidence" value="ECO:0007669"/>
    <property type="project" value="InterPro"/>
</dbReference>
<protein>
    <submittedName>
        <fullName evidence="11">Acyl-CoA dehydrogenase</fullName>
    </submittedName>
</protein>
<organism evidence="11 12">
    <name type="scientific">Haloarchaeobius iranensis</name>
    <dbReference type="NCBI Taxonomy" id="996166"/>
    <lineage>
        <taxon>Archaea</taxon>
        <taxon>Methanobacteriati</taxon>
        <taxon>Methanobacteriota</taxon>
        <taxon>Stenosarchaea group</taxon>
        <taxon>Halobacteria</taxon>
        <taxon>Halobacteriales</taxon>
        <taxon>Halorubellaceae</taxon>
        <taxon>Haloarchaeobius</taxon>
    </lineage>
</organism>
<dbReference type="InterPro" id="IPR036250">
    <property type="entry name" value="AcylCo_DH-like_C"/>
</dbReference>
<dbReference type="GO" id="GO:0033539">
    <property type="term" value="P:fatty acid beta-oxidation using acyl-CoA dehydrogenase"/>
    <property type="evidence" value="ECO:0007669"/>
    <property type="project" value="TreeGrafter"/>
</dbReference>
<dbReference type="GO" id="GO:0005737">
    <property type="term" value="C:cytoplasm"/>
    <property type="evidence" value="ECO:0007669"/>
    <property type="project" value="TreeGrafter"/>
</dbReference>
<dbReference type="RefSeq" id="WP_089732573.1">
    <property type="nucleotide sequence ID" value="NZ_FNIA01000007.1"/>
</dbReference>
<sequence length="404" mass="44206">MEYHDPDVGQEVAERAREFVENEVIPVEREWLGHESIPDSVIDDLRETARQYEVYGPQIPEEYGGLGLDFRAMLPVFEEAGRSLLGGLAMRCAAPDEGNMHTLEIVGTKEQQQRWLAPLAAGELNSGFCMTEPMQGGGSDPKMLSTTAEKEGDEWVIDGHKWWTTGGADADVFLVMARTDPDAHPYEGASIILVPRDTDGVEVVRDIPHLGGEPVGSSHSEVRFDGARVPVENTLGPENAGFAVAQKRLGPARLTHCMRFGGMADRALDIATAYASERESFGEPIAEKQALRFRVARSRTRLHAARTMIRHAADDIAAGEEARIGVAMAKVFTANVAQEAVDEAVQICGGNGIGKDLPLADFYENVRAFRIIDGADEVHLRSIAREAFAEPKLDELENVTRFGQ</sequence>
<name>A0A1G9W0S2_9EURY</name>
<dbReference type="Pfam" id="PF02770">
    <property type="entry name" value="Acyl-CoA_dh_M"/>
    <property type="match status" value="1"/>
</dbReference>
<dbReference type="PANTHER" id="PTHR48083:SF13">
    <property type="entry name" value="ACYL-COA DEHYDROGENASE FAMILY MEMBER 11"/>
    <property type="match status" value="1"/>
</dbReference>
<evidence type="ECO:0000256" key="6">
    <source>
        <dbReference type="ARBA" id="ARBA00023002"/>
    </source>
</evidence>